<dbReference type="RefSeq" id="YP_010751919.1">
    <property type="nucleotide sequence ID" value="NC_073374.1"/>
</dbReference>
<evidence type="ECO:0000313" key="2">
    <source>
        <dbReference type="Proteomes" id="UP000424003"/>
    </source>
</evidence>
<reference evidence="1 2" key="1">
    <citation type="submission" date="2019-10" db="EMBL/GenBank/DDBJ databases">
        <authorList>
            <person name="Mahalingam V.A."/>
            <person name="Aull H.A."/>
            <person name="Garlena R.A."/>
            <person name="Russell D.A."/>
            <person name="Pope W.H."/>
            <person name="Jacobs-Sera D."/>
            <person name="Hatfull G.F."/>
        </authorList>
    </citation>
    <scope>NUCLEOTIDE SEQUENCE [LARGE SCALE GENOMIC DNA]</scope>
</reference>
<proteinExistence type="predicted"/>
<accession>A0A649VAY7</accession>
<organism evidence="1 2">
    <name type="scientific">Microbacterium phage Ariadne</name>
    <dbReference type="NCBI Taxonomy" id="2656546"/>
    <lineage>
        <taxon>Viruses</taxon>
        <taxon>Duplodnaviria</taxon>
        <taxon>Heunggongvirae</taxon>
        <taxon>Uroviricota</taxon>
        <taxon>Caudoviricetes</taxon>
        <taxon>Hodgkinviridae</taxon>
        <taxon>Metamorphoovirus</taxon>
        <taxon>Metamorphoovirus ariadne</taxon>
    </lineage>
</organism>
<name>A0A649VAY7_9CAUD</name>
<protein>
    <submittedName>
        <fullName evidence="1">Uncharacterized protein</fullName>
    </submittedName>
</protein>
<evidence type="ECO:0000313" key="1">
    <source>
        <dbReference type="EMBL" id="QGJ89486.1"/>
    </source>
</evidence>
<dbReference type="KEGG" id="vg:80005590"/>
<dbReference type="Proteomes" id="UP000424003">
    <property type="component" value="Segment"/>
</dbReference>
<keyword evidence="2" id="KW-1185">Reference proteome</keyword>
<dbReference type="EMBL" id="MN585986">
    <property type="protein sequence ID" value="QGJ89486.1"/>
    <property type="molecule type" value="Genomic_DNA"/>
</dbReference>
<sequence>MTRWRGVVAVEGVVTEDGRLIEPTAIRWDGPIPLTRAWTQDDEPNTSPLIGYVESVERREREPYGALIYAEGTLLDTERLPDRLDLSATLTGVQIAGEGVDHPQAFTRGDLRGVTVGGEKVWDECVLEVIEDAEE</sequence>
<dbReference type="GeneID" id="80005590"/>
<gene>
    <name evidence="1" type="primary">83</name>
    <name evidence="1" type="ORF">PBI_ARIADNE_83</name>
</gene>